<feature type="transmembrane region" description="Helical" evidence="4">
    <location>
        <begin position="166"/>
        <end position="184"/>
    </location>
</feature>
<feature type="transmembrane region" description="Helical" evidence="4">
    <location>
        <begin position="76"/>
        <end position="96"/>
    </location>
</feature>
<feature type="transmembrane region" description="Helical" evidence="4">
    <location>
        <begin position="335"/>
        <end position="356"/>
    </location>
</feature>
<sequence>MAEISKNRMLVTCVLAVVATIGIARFAYTPMIPEMASEVGLSESVAGYLAAANYAGYLSGALLISFIHSLALKARLFRVGLVVSVITSFAMGLTTLEPLWYLLRYLSGLSSAAGMLLGGGLLMHWLMKRNHKAELGIFFSGLGIGIVITALLSTLINQHFSWDQQWFIYALVTLLLIAPVWQWLPDFSAEKALAKHPHHHIALPRSFMPVLQLAYFCAGFGYVISATFLITIAESIDALAGQGWMIWLIAGLSCAPASALWDKVVAMTGSWQALICAYLLNAVSILILLLSHQLWAVILSAVIYGASFIGIVSMVLSMVGRLFPDNPSKPMSRLTFSYGTSQMIAPALVGYMAEYYGNFDNGLIITLIVMLAGCVAILVAQRIERNKDALIAAHQSAMEAQEANLVLGNPEA</sequence>
<evidence type="ECO:0000256" key="1">
    <source>
        <dbReference type="ARBA" id="ARBA00022692"/>
    </source>
</evidence>
<feature type="domain" description="Major facilitator superfamily (MFS) profile" evidence="5">
    <location>
        <begin position="8"/>
        <end position="384"/>
    </location>
</feature>
<dbReference type="EMBL" id="RQXW01000008">
    <property type="protein sequence ID" value="RTE65761.1"/>
    <property type="molecule type" value="Genomic_DNA"/>
</dbReference>
<dbReference type="SUPFAM" id="SSF103473">
    <property type="entry name" value="MFS general substrate transporter"/>
    <property type="match status" value="1"/>
</dbReference>
<dbReference type="InterPro" id="IPR036259">
    <property type="entry name" value="MFS_trans_sf"/>
</dbReference>
<dbReference type="GO" id="GO:0005886">
    <property type="term" value="C:plasma membrane"/>
    <property type="evidence" value="ECO:0007669"/>
    <property type="project" value="TreeGrafter"/>
</dbReference>
<feature type="transmembrane region" description="Helical" evidence="4">
    <location>
        <begin position="102"/>
        <end position="123"/>
    </location>
</feature>
<dbReference type="InterPro" id="IPR010645">
    <property type="entry name" value="MFS_4"/>
</dbReference>
<dbReference type="PANTHER" id="PTHR23537:SF1">
    <property type="entry name" value="SUGAR TRANSPORTER"/>
    <property type="match status" value="1"/>
</dbReference>
<evidence type="ECO:0000313" key="6">
    <source>
        <dbReference type="EMBL" id="RTE65761.1"/>
    </source>
</evidence>
<evidence type="ECO:0000256" key="3">
    <source>
        <dbReference type="ARBA" id="ARBA00023136"/>
    </source>
</evidence>
<dbReference type="RefSeq" id="WP_126158684.1">
    <property type="nucleotide sequence ID" value="NZ_RQXW01000008.1"/>
</dbReference>
<feature type="transmembrane region" description="Helical" evidence="4">
    <location>
        <begin position="273"/>
        <end position="295"/>
    </location>
</feature>
<evidence type="ECO:0000313" key="7">
    <source>
        <dbReference type="Proteomes" id="UP000283087"/>
    </source>
</evidence>
<dbReference type="GO" id="GO:0022857">
    <property type="term" value="F:transmembrane transporter activity"/>
    <property type="evidence" value="ECO:0007669"/>
    <property type="project" value="InterPro"/>
</dbReference>
<protein>
    <submittedName>
        <fullName evidence="6">YbfB/YjiJ family MFS transporter</fullName>
    </submittedName>
</protein>
<dbReference type="InterPro" id="IPR020846">
    <property type="entry name" value="MFS_dom"/>
</dbReference>
<keyword evidence="1 4" id="KW-0812">Transmembrane</keyword>
<reference evidence="6 7" key="1">
    <citation type="submission" date="2018-11" db="EMBL/GenBank/DDBJ databases">
        <title>The draft genome sequence of Amphritea opalescens ANRC-JH13T.</title>
        <authorList>
            <person name="Fang Z."/>
            <person name="Zhang Y."/>
            <person name="Han X."/>
        </authorList>
    </citation>
    <scope>NUCLEOTIDE SEQUENCE [LARGE SCALE GENOMIC DNA]</scope>
    <source>
        <strain evidence="6 7">ANRC-JH13</strain>
    </source>
</reference>
<accession>A0A430KQH9</accession>
<organism evidence="6 7">
    <name type="scientific">Amphritea opalescens</name>
    <dbReference type="NCBI Taxonomy" id="2490544"/>
    <lineage>
        <taxon>Bacteria</taxon>
        <taxon>Pseudomonadati</taxon>
        <taxon>Pseudomonadota</taxon>
        <taxon>Gammaproteobacteria</taxon>
        <taxon>Oceanospirillales</taxon>
        <taxon>Oceanospirillaceae</taxon>
        <taxon>Amphritea</taxon>
    </lineage>
</organism>
<proteinExistence type="predicted"/>
<feature type="transmembrane region" description="Helical" evidence="4">
    <location>
        <begin position="135"/>
        <end position="160"/>
    </location>
</feature>
<dbReference type="PANTHER" id="PTHR23537">
    <property type="match status" value="1"/>
</dbReference>
<feature type="transmembrane region" description="Helical" evidence="4">
    <location>
        <begin position="244"/>
        <end position="261"/>
    </location>
</feature>
<feature type="transmembrane region" description="Helical" evidence="4">
    <location>
        <begin position="301"/>
        <end position="323"/>
    </location>
</feature>
<dbReference type="Proteomes" id="UP000283087">
    <property type="component" value="Unassembled WGS sequence"/>
</dbReference>
<dbReference type="PROSITE" id="PS50850">
    <property type="entry name" value="MFS"/>
    <property type="match status" value="1"/>
</dbReference>
<dbReference type="AlphaFoldDB" id="A0A430KQH9"/>
<keyword evidence="3 4" id="KW-0472">Membrane</keyword>
<name>A0A430KQH9_9GAMM</name>
<keyword evidence="2 4" id="KW-1133">Transmembrane helix</keyword>
<evidence type="ECO:0000256" key="2">
    <source>
        <dbReference type="ARBA" id="ARBA00022989"/>
    </source>
</evidence>
<dbReference type="Gene3D" id="1.20.1250.20">
    <property type="entry name" value="MFS general substrate transporter like domains"/>
    <property type="match status" value="2"/>
</dbReference>
<comment type="caution">
    <text evidence="6">The sequence shown here is derived from an EMBL/GenBank/DDBJ whole genome shotgun (WGS) entry which is preliminary data.</text>
</comment>
<feature type="transmembrane region" description="Helical" evidence="4">
    <location>
        <begin position="45"/>
        <end position="64"/>
    </location>
</feature>
<feature type="transmembrane region" description="Helical" evidence="4">
    <location>
        <begin position="362"/>
        <end position="380"/>
    </location>
</feature>
<dbReference type="OrthoDB" id="9797953at2"/>
<dbReference type="Pfam" id="PF06779">
    <property type="entry name" value="MFS_4"/>
    <property type="match status" value="1"/>
</dbReference>
<feature type="transmembrane region" description="Helical" evidence="4">
    <location>
        <begin position="213"/>
        <end position="232"/>
    </location>
</feature>
<evidence type="ECO:0000259" key="5">
    <source>
        <dbReference type="PROSITE" id="PS50850"/>
    </source>
</evidence>
<keyword evidence="7" id="KW-1185">Reference proteome</keyword>
<gene>
    <name evidence="6" type="ORF">EH243_10850</name>
</gene>
<evidence type="ECO:0000256" key="4">
    <source>
        <dbReference type="SAM" id="Phobius"/>
    </source>
</evidence>